<comment type="subcellular location">
    <subcellularLocation>
        <location evidence="1 6 7">Nucleus</location>
    </subcellularLocation>
</comment>
<keyword evidence="4" id="KW-0805">Transcription regulation</keyword>
<dbReference type="PANTHER" id="PTHR46892:SF3">
    <property type="entry name" value="VISUAL SYSTEM HOMEOBOX 2"/>
    <property type="match status" value="1"/>
</dbReference>
<dbReference type="InterPro" id="IPR023339">
    <property type="entry name" value="CVC"/>
</dbReference>
<name>A0A1I8JNE0_9PLAT</name>
<accession>A0A1I8JNE0</accession>
<keyword evidence="5" id="KW-0804">Transcription</keyword>
<reference evidence="12" key="1">
    <citation type="submission" date="2016-11" db="UniProtKB">
        <authorList>
            <consortium name="WormBaseParasite"/>
        </authorList>
    </citation>
    <scope>IDENTIFICATION</scope>
</reference>
<keyword evidence="6 7" id="KW-0539">Nucleus</keyword>
<feature type="compositionally biased region" description="Low complexity" evidence="8">
    <location>
        <begin position="87"/>
        <end position="108"/>
    </location>
</feature>
<evidence type="ECO:0000256" key="6">
    <source>
        <dbReference type="PROSITE-ProRule" id="PRU00108"/>
    </source>
</evidence>
<dbReference type="CDD" id="cd00086">
    <property type="entry name" value="homeodomain"/>
    <property type="match status" value="1"/>
</dbReference>
<evidence type="ECO:0000259" key="10">
    <source>
        <dbReference type="PROSITE" id="PS51496"/>
    </source>
</evidence>
<evidence type="ECO:0000259" key="9">
    <source>
        <dbReference type="PROSITE" id="PS50071"/>
    </source>
</evidence>
<protein>
    <submittedName>
        <fullName evidence="12">Homeobox domain-containing protein</fullName>
    </submittedName>
</protein>
<keyword evidence="6 7" id="KW-0371">Homeobox</keyword>
<dbReference type="AlphaFoldDB" id="A0A1I8JNE0"/>
<dbReference type="Proteomes" id="UP000095280">
    <property type="component" value="Unplaced"/>
</dbReference>
<comment type="similarity">
    <text evidence="2">Belongs to the paired homeobox family.</text>
</comment>
<evidence type="ECO:0000256" key="7">
    <source>
        <dbReference type="RuleBase" id="RU000682"/>
    </source>
</evidence>
<evidence type="ECO:0000313" key="12">
    <source>
        <dbReference type="WBParaSite" id="snap_masked-unitig_20762-processed-gene-0.0-mRNA-1"/>
    </source>
</evidence>
<evidence type="ECO:0000256" key="1">
    <source>
        <dbReference type="ARBA" id="ARBA00004123"/>
    </source>
</evidence>
<evidence type="ECO:0000256" key="3">
    <source>
        <dbReference type="ARBA" id="ARBA00022473"/>
    </source>
</evidence>
<dbReference type="PROSITE" id="PS51496">
    <property type="entry name" value="CVC"/>
    <property type="match status" value="1"/>
</dbReference>
<dbReference type="SUPFAM" id="SSF46689">
    <property type="entry name" value="Homeodomain-like"/>
    <property type="match status" value="1"/>
</dbReference>
<dbReference type="SMART" id="SM00389">
    <property type="entry name" value="HOX"/>
    <property type="match status" value="1"/>
</dbReference>
<proteinExistence type="inferred from homology"/>
<evidence type="ECO:0000256" key="2">
    <source>
        <dbReference type="ARBA" id="ARBA00005733"/>
    </source>
</evidence>
<dbReference type="PROSITE" id="PS50071">
    <property type="entry name" value="HOMEOBOX_2"/>
    <property type="match status" value="1"/>
</dbReference>
<dbReference type="WBParaSite" id="snap_masked-unitig_20762-processed-gene-0.0-mRNA-1">
    <property type="protein sequence ID" value="snap_masked-unitig_20762-processed-gene-0.0-mRNA-1"/>
    <property type="gene ID" value="snap_masked-unitig_20762-processed-gene-0.0"/>
</dbReference>
<dbReference type="GO" id="GO:0006357">
    <property type="term" value="P:regulation of transcription by RNA polymerase II"/>
    <property type="evidence" value="ECO:0007669"/>
    <property type="project" value="TreeGrafter"/>
</dbReference>
<keyword evidence="6 7" id="KW-0238">DNA-binding</keyword>
<dbReference type="InterPro" id="IPR009057">
    <property type="entry name" value="Homeodomain-like_sf"/>
</dbReference>
<sequence>MRQLGGWPDVPGGRNGRACLRTSISQQHHGSFIAAHGLPEPQEIYGSIGAGGAAAAASRASAALDATIRLRRAAPGWQVGELRPSHGASGARQQMAQAARSQRAAPPADCGKRTDDTPCLLLAAVPLQRGGISAPAARCSCGGSLQQRRPPLRAPLPMAVVDSICIHLKGDGAQLRGLGGAGRKAVALREKEEKEEATSVTTGALLDGEIGNSPLPATYRPPHFDIIWPAGDANLQIKLQSSSAHISARPGETLGRAATPGRQLLTPVRMTPEGLPALMAVADLLQYLPLLLMRRQARIMLIRLAEASQTAVHLKLPSQASRSSAAIRSRSWREAFSEAHYPDVYQREVLSLKTDLLPEDRIQVWFQNRRPSGARLRRPGASPPIMAEYGLYGAMVRHSLPLPENILRDAGDSPEKSSAPWLLGMHKKSIEASKKFKEHSRPLARSCSRT</sequence>
<dbReference type="InterPro" id="IPR001356">
    <property type="entry name" value="HD"/>
</dbReference>
<dbReference type="Gene3D" id="1.10.10.60">
    <property type="entry name" value="Homeodomain-like"/>
    <property type="match status" value="1"/>
</dbReference>
<feature type="DNA-binding region" description="Homeobox" evidence="6">
    <location>
        <begin position="335"/>
        <end position="377"/>
    </location>
</feature>
<evidence type="ECO:0000256" key="5">
    <source>
        <dbReference type="ARBA" id="ARBA00023163"/>
    </source>
</evidence>
<dbReference type="InterPro" id="IPR052294">
    <property type="entry name" value="VSX_homeobox_regulators"/>
</dbReference>
<organism evidence="11 12">
    <name type="scientific">Macrostomum lignano</name>
    <dbReference type="NCBI Taxonomy" id="282301"/>
    <lineage>
        <taxon>Eukaryota</taxon>
        <taxon>Metazoa</taxon>
        <taxon>Spiralia</taxon>
        <taxon>Lophotrochozoa</taxon>
        <taxon>Platyhelminthes</taxon>
        <taxon>Rhabditophora</taxon>
        <taxon>Macrostomorpha</taxon>
        <taxon>Macrostomida</taxon>
        <taxon>Macrostomidae</taxon>
        <taxon>Macrostomum</taxon>
    </lineage>
</organism>
<feature type="region of interest" description="Disordered" evidence="8">
    <location>
        <begin position="80"/>
        <end position="111"/>
    </location>
</feature>
<dbReference type="Pfam" id="PF00046">
    <property type="entry name" value="Homeodomain"/>
    <property type="match status" value="1"/>
</dbReference>
<evidence type="ECO:0000256" key="4">
    <source>
        <dbReference type="ARBA" id="ARBA00023015"/>
    </source>
</evidence>
<dbReference type="PANTHER" id="PTHR46892">
    <property type="entry name" value="VISUAL SYSTEM HOMEOBOX 2"/>
    <property type="match status" value="1"/>
</dbReference>
<keyword evidence="3" id="KW-0217">Developmental protein</keyword>
<evidence type="ECO:0000313" key="11">
    <source>
        <dbReference type="Proteomes" id="UP000095280"/>
    </source>
</evidence>
<keyword evidence="11" id="KW-1185">Reference proteome</keyword>
<dbReference type="GO" id="GO:1990837">
    <property type="term" value="F:sequence-specific double-stranded DNA binding"/>
    <property type="evidence" value="ECO:0007669"/>
    <property type="project" value="TreeGrafter"/>
</dbReference>
<feature type="domain" description="Homeobox" evidence="9">
    <location>
        <begin position="333"/>
        <end position="376"/>
    </location>
</feature>
<dbReference type="GO" id="GO:0005634">
    <property type="term" value="C:nucleus"/>
    <property type="evidence" value="ECO:0007669"/>
    <property type="project" value="UniProtKB-SubCell"/>
</dbReference>
<feature type="domain" description="CVC" evidence="10">
    <location>
        <begin position="378"/>
        <end position="431"/>
    </location>
</feature>
<evidence type="ECO:0000256" key="8">
    <source>
        <dbReference type="SAM" id="MobiDB-lite"/>
    </source>
</evidence>